<dbReference type="InterPro" id="IPR005119">
    <property type="entry name" value="LysR_subst-bd"/>
</dbReference>
<dbReference type="Proteomes" id="UP000284119">
    <property type="component" value="Unassembled WGS sequence"/>
</dbReference>
<keyword evidence="4" id="KW-0804">Transcription</keyword>
<accession>A0ABX9NZ93</accession>
<organism evidence="6 7">
    <name type="scientific">Rahnella inusitata</name>
    <dbReference type="NCBI Taxonomy" id="58169"/>
    <lineage>
        <taxon>Bacteria</taxon>
        <taxon>Pseudomonadati</taxon>
        <taxon>Pseudomonadota</taxon>
        <taxon>Gammaproteobacteria</taxon>
        <taxon>Enterobacterales</taxon>
        <taxon>Yersiniaceae</taxon>
        <taxon>Rahnella</taxon>
    </lineage>
</organism>
<dbReference type="InterPro" id="IPR036388">
    <property type="entry name" value="WH-like_DNA-bd_sf"/>
</dbReference>
<evidence type="ECO:0000256" key="2">
    <source>
        <dbReference type="ARBA" id="ARBA00023015"/>
    </source>
</evidence>
<dbReference type="EMBL" id="RAHG01000005">
    <property type="protein sequence ID" value="RJT12958.1"/>
    <property type="molecule type" value="Genomic_DNA"/>
</dbReference>
<dbReference type="Pfam" id="PF00126">
    <property type="entry name" value="HTH_1"/>
    <property type="match status" value="1"/>
</dbReference>
<dbReference type="PANTHER" id="PTHR30427:SF1">
    <property type="entry name" value="TRANSCRIPTIONAL ACTIVATOR PROTEIN LYSR"/>
    <property type="match status" value="1"/>
</dbReference>
<sequence length="296" mass="33066">MTKINPRQVEAFHKVILTGSITAAANMMNITQPAVSRLIRDFEYAVDLKLFDRDGRGLIPRDDAIKLYREVERLYLGLEHISRIAEEIRHSKGSVLRIGTVAALSALCVEHILPPLIETIDDISLFLDIESTTHITDVVTSNQYDVGFIFGKPDVKGLEAEMLARANAVAVMSPRHPLAKKDVVTAADLTHYRPIIPGRKTPLREQLDHVMSRQDLYMNNPIETSLNNCCIMAGNNLGVGVVDFITARSHKSDLVIKPFTPDISIAYLAVFPPQIPKSRLVEQITLEMKMLIEGYL</sequence>
<dbReference type="RefSeq" id="WP_112163972.1">
    <property type="nucleotide sequence ID" value="NZ_JYDE01000001.1"/>
</dbReference>
<gene>
    <name evidence="6" type="ORF">D5396_13370</name>
</gene>
<evidence type="ECO:0000313" key="7">
    <source>
        <dbReference type="Proteomes" id="UP000284119"/>
    </source>
</evidence>
<dbReference type="Pfam" id="PF03466">
    <property type="entry name" value="LysR_substrate"/>
    <property type="match status" value="1"/>
</dbReference>
<name>A0ABX9NZ93_9GAMM</name>
<evidence type="ECO:0000256" key="4">
    <source>
        <dbReference type="ARBA" id="ARBA00023163"/>
    </source>
</evidence>
<dbReference type="SUPFAM" id="SSF53850">
    <property type="entry name" value="Periplasmic binding protein-like II"/>
    <property type="match status" value="1"/>
</dbReference>
<dbReference type="PROSITE" id="PS50931">
    <property type="entry name" value="HTH_LYSR"/>
    <property type="match status" value="1"/>
</dbReference>
<evidence type="ECO:0000259" key="5">
    <source>
        <dbReference type="PROSITE" id="PS50931"/>
    </source>
</evidence>
<feature type="domain" description="HTH lysR-type" evidence="5">
    <location>
        <begin position="4"/>
        <end position="61"/>
    </location>
</feature>
<dbReference type="Gene3D" id="3.40.190.290">
    <property type="match status" value="1"/>
</dbReference>
<keyword evidence="7" id="KW-1185">Reference proteome</keyword>
<proteinExistence type="inferred from homology"/>
<comment type="similarity">
    <text evidence="1">Belongs to the LysR transcriptional regulatory family.</text>
</comment>
<keyword evidence="2" id="KW-0805">Transcription regulation</keyword>
<evidence type="ECO:0000256" key="1">
    <source>
        <dbReference type="ARBA" id="ARBA00009437"/>
    </source>
</evidence>
<protein>
    <submittedName>
        <fullName evidence="6">LysR family transcriptional regulator</fullName>
    </submittedName>
</protein>
<dbReference type="InterPro" id="IPR036390">
    <property type="entry name" value="WH_DNA-bd_sf"/>
</dbReference>
<reference evidence="6 7" key="1">
    <citation type="submission" date="2018-09" db="EMBL/GenBank/DDBJ databases">
        <authorList>
            <person name="Le Fleche-Mateos A."/>
        </authorList>
    </citation>
    <scope>NUCLEOTIDE SEQUENCE [LARGE SCALE GENOMIC DNA]</scope>
    <source>
        <strain evidence="6 7">DSM 30078</strain>
    </source>
</reference>
<dbReference type="PANTHER" id="PTHR30427">
    <property type="entry name" value="TRANSCRIPTIONAL ACTIVATOR PROTEIN LYSR"/>
    <property type="match status" value="1"/>
</dbReference>
<evidence type="ECO:0000313" key="6">
    <source>
        <dbReference type="EMBL" id="RJT12958.1"/>
    </source>
</evidence>
<comment type="caution">
    <text evidence="6">The sequence shown here is derived from an EMBL/GenBank/DDBJ whole genome shotgun (WGS) entry which is preliminary data.</text>
</comment>
<dbReference type="InterPro" id="IPR000847">
    <property type="entry name" value="LysR_HTH_N"/>
</dbReference>
<dbReference type="Gene3D" id="1.10.10.10">
    <property type="entry name" value="Winged helix-like DNA-binding domain superfamily/Winged helix DNA-binding domain"/>
    <property type="match status" value="1"/>
</dbReference>
<evidence type="ECO:0000256" key="3">
    <source>
        <dbReference type="ARBA" id="ARBA00023125"/>
    </source>
</evidence>
<dbReference type="SUPFAM" id="SSF46785">
    <property type="entry name" value="Winged helix' DNA-binding domain"/>
    <property type="match status" value="1"/>
</dbReference>
<dbReference type="PRINTS" id="PR00039">
    <property type="entry name" value="HTHLYSR"/>
</dbReference>
<keyword evidence="3" id="KW-0238">DNA-binding</keyword>